<dbReference type="SUPFAM" id="SSF57850">
    <property type="entry name" value="RING/U-box"/>
    <property type="match status" value="1"/>
</dbReference>
<dbReference type="CDD" id="cd16661">
    <property type="entry name" value="RING-Ubox1_NOSIP"/>
    <property type="match status" value="1"/>
</dbReference>
<evidence type="ECO:0000313" key="6">
    <source>
        <dbReference type="WBParaSite" id="Pan_g12714.t1"/>
    </source>
</evidence>
<feature type="domain" description="Nitric oxide synthase-interacting protein zinc-finger" evidence="4">
    <location>
        <begin position="4"/>
        <end position="78"/>
    </location>
</feature>
<evidence type="ECO:0000256" key="1">
    <source>
        <dbReference type="ARBA" id="ARBA00004123"/>
    </source>
</evidence>
<keyword evidence="2 3" id="KW-0539">Nucleus</keyword>
<dbReference type="InterPro" id="IPR031790">
    <property type="entry name" value="Znf-NOSIP"/>
</dbReference>
<reference evidence="5" key="1">
    <citation type="journal article" date="2013" name="Genetics">
        <title>The draft genome and transcriptome of Panagrellus redivivus are shaped by the harsh demands of a free-living lifestyle.</title>
        <authorList>
            <person name="Srinivasan J."/>
            <person name="Dillman A.R."/>
            <person name="Macchietto M.G."/>
            <person name="Heikkinen L."/>
            <person name="Lakso M."/>
            <person name="Fracchia K.M."/>
            <person name="Antoshechkin I."/>
            <person name="Mortazavi A."/>
            <person name="Wong G."/>
            <person name="Sternberg P.W."/>
        </authorList>
    </citation>
    <scope>NUCLEOTIDE SEQUENCE [LARGE SCALE GENOMIC DNA]</scope>
    <source>
        <strain evidence="5">MT8872</strain>
    </source>
</reference>
<comment type="similarity">
    <text evidence="3">Belongs to the NOSIP family.</text>
</comment>
<dbReference type="CDD" id="cd16662">
    <property type="entry name" value="RING-Ubox2_NOSIP"/>
    <property type="match status" value="1"/>
</dbReference>
<dbReference type="PIRSF" id="PIRSF023577">
    <property type="entry name" value="ENOS_interacting"/>
    <property type="match status" value="1"/>
</dbReference>
<dbReference type="AlphaFoldDB" id="A0A7E4UTL8"/>
<dbReference type="PANTHER" id="PTHR13063">
    <property type="entry name" value="ENOS INTERACTING PROTEIN"/>
    <property type="match status" value="1"/>
</dbReference>
<evidence type="ECO:0000256" key="3">
    <source>
        <dbReference type="PIRNR" id="PIRNR023577"/>
    </source>
</evidence>
<proteinExistence type="inferred from homology"/>
<dbReference type="GO" id="GO:0005634">
    <property type="term" value="C:nucleus"/>
    <property type="evidence" value="ECO:0007669"/>
    <property type="project" value="UniProtKB-SubCell"/>
</dbReference>
<dbReference type="InterPro" id="IPR016818">
    <property type="entry name" value="NOSIP"/>
</dbReference>
<protein>
    <recommendedName>
        <fullName evidence="3">Nitric oxide synthase-interacting protein homolog</fullName>
    </recommendedName>
</protein>
<evidence type="ECO:0000256" key="2">
    <source>
        <dbReference type="ARBA" id="ARBA00023242"/>
    </source>
</evidence>
<evidence type="ECO:0000259" key="4">
    <source>
        <dbReference type="Pfam" id="PF15906"/>
    </source>
</evidence>
<organism evidence="5 6">
    <name type="scientific">Panagrellus redivivus</name>
    <name type="common">Microworm</name>
    <dbReference type="NCBI Taxonomy" id="6233"/>
    <lineage>
        <taxon>Eukaryota</taxon>
        <taxon>Metazoa</taxon>
        <taxon>Ecdysozoa</taxon>
        <taxon>Nematoda</taxon>
        <taxon>Chromadorea</taxon>
        <taxon>Rhabditida</taxon>
        <taxon>Tylenchina</taxon>
        <taxon>Panagrolaimomorpha</taxon>
        <taxon>Panagrolaimoidea</taxon>
        <taxon>Panagrolaimidae</taxon>
        <taxon>Panagrellus</taxon>
    </lineage>
</organism>
<name>A0A7E4UTL8_PANRE</name>
<sequence>MVRHGKNATASAVYSYSERRKDNATSGYGTLHARLGADSIKPFDCCCLSLQPCRQPLISPDGYIFDKESVLNYILHRKDMYKVEMEAYDHHCKIINEKDESKRKELEEDAKKKFAYNERHLVSGAEPQSSQPVERLIETTSTDADGLSTSKKAFKSVSNIAGDKKNKFNNFWGPALLESIQKGTMTKPDKTVRNPYTNKPLKYKELMPVVFTPIDETLSHAQIVGSKDRYMCPVTRDILTNSTKCCYLKTSQRVVNAACADMLKKDGVDPINGKPLKPEDIVMMHRGGTGFARTNALKANAYRPSMATA</sequence>
<reference evidence="6" key="2">
    <citation type="submission" date="2020-10" db="UniProtKB">
        <authorList>
            <consortium name="WormBaseParasite"/>
        </authorList>
    </citation>
    <scope>IDENTIFICATION</scope>
</reference>
<comment type="subcellular location">
    <subcellularLocation>
        <location evidence="1 3">Nucleus</location>
    </subcellularLocation>
</comment>
<dbReference type="Proteomes" id="UP000492821">
    <property type="component" value="Unassembled WGS sequence"/>
</dbReference>
<dbReference type="Pfam" id="PF15906">
    <property type="entry name" value="zf-NOSIP"/>
    <property type="match status" value="1"/>
</dbReference>
<dbReference type="PANTHER" id="PTHR13063:SF10">
    <property type="entry name" value="NITRIC OXIDE SYNTHASE-INTERACTING PROTEIN"/>
    <property type="match status" value="1"/>
</dbReference>
<evidence type="ECO:0000313" key="5">
    <source>
        <dbReference type="Proteomes" id="UP000492821"/>
    </source>
</evidence>
<keyword evidence="5" id="KW-1185">Reference proteome</keyword>
<accession>A0A7E4UTL8</accession>
<dbReference type="GO" id="GO:0061630">
    <property type="term" value="F:ubiquitin protein ligase activity"/>
    <property type="evidence" value="ECO:0007669"/>
    <property type="project" value="InterPro"/>
</dbReference>
<dbReference type="WBParaSite" id="Pan_g12714.t1">
    <property type="protein sequence ID" value="Pan_g12714.t1"/>
    <property type="gene ID" value="Pan_g12714"/>
</dbReference>